<accession>A0A6N9ZBM3</accession>
<organism evidence="1 2">
    <name type="scientific">Rhizobium laguerreae</name>
    <dbReference type="NCBI Taxonomy" id="1076926"/>
    <lineage>
        <taxon>Bacteria</taxon>
        <taxon>Pseudomonadati</taxon>
        <taxon>Pseudomonadota</taxon>
        <taxon>Alphaproteobacteria</taxon>
        <taxon>Hyphomicrobiales</taxon>
        <taxon>Rhizobiaceae</taxon>
        <taxon>Rhizobium/Agrobacterium group</taxon>
        <taxon>Rhizobium</taxon>
    </lineage>
</organism>
<dbReference type="AlphaFoldDB" id="A0A6N9ZBM3"/>
<evidence type="ECO:0000313" key="1">
    <source>
        <dbReference type="EMBL" id="NEH90932.1"/>
    </source>
</evidence>
<dbReference type="Proteomes" id="UP000468864">
    <property type="component" value="Unassembled WGS sequence"/>
</dbReference>
<name>A0A6N9ZBM3_9HYPH</name>
<protein>
    <submittedName>
        <fullName evidence="1">Uncharacterized protein</fullName>
    </submittedName>
</protein>
<proteinExistence type="predicted"/>
<evidence type="ECO:0000313" key="2">
    <source>
        <dbReference type="Proteomes" id="UP000468864"/>
    </source>
</evidence>
<dbReference type="EMBL" id="WUEP01000004">
    <property type="protein sequence ID" value="NEH90932.1"/>
    <property type="molecule type" value="Genomic_DNA"/>
</dbReference>
<gene>
    <name evidence="1" type="ORF">GR206_07720</name>
</gene>
<sequence length="77" mass="8556">MQLHFCVSRHTSWMRVEAAGDTGPWWQQAILGHGHWDAAAAPLVTQLSQINPLISIHLHARTAMLPSPTSWGIAYDN</sequence>
<comment type="caution">
    <text evidence="1">The sequence shown here is derived from an EMBL/GenBank/DDBJ whole genome shotgun (WGS) entry which is preliminary data.</text>
</comment>
<reference evidence="1 2" key="1">
    <citation type="submission" date="2019-12" db="EMBL/GenBank/DDBJ databases">
        <title>Rhizobium genotypes associated with high levels of biological nitrogen fixation by grain legumes in a temperate-maritime cropping system.</title>
        <authorList>
            <person name="Maluk M."/>
            <person name="Francesc Ferrando Molina F."/>
            <person name="Lopez Del Egido L."/>
            <person name="Lafos M."/>
            <person name="Langarica-Fuentes A."/>
            <person name="Gebre Yohannes G."/>
            <person name="Young M.W."/>
            <person name="Martin P."/>
            <person name="Gantlett R."/>
            <person name="Kenicer G."/>
            <person name="Hawes C."/>
            <person name="Begg G.S."/>
            <person name="Quilliam R.S."/>
            <person name="Squire G.R."/>
            <person name="Poole P.S."/>
            <person name="Young P.W."/>
            <person name="Iannetta P.M."/>
            <person name="James E.K."/>
        </authorList>
    </citation>
    <scope>NUCLEOTIDE SEQUENCE [LARGE SCALE GENOMIC DNA]</scope>
    <source>
        <strain evidence="1 2">JHI2449</strain>
    </source>
</reference>